<evidence type="ECO:0000313" key="2">
    <source>
        <dbReference type="Proteomes" id="UP000593938"/>
    </source>
</evidence>
<evidence type="ECO:0008006" key="3">
    <source>
        <dbReference type="Google" id="ProtNLM"/>
    </source>
</evidence>
<name>A0A7L4YDU9_9CAUD</name>
<dbReference type="Proteomes" id="UP000593938">
    <property type="component" value="Segment"/>
</dbReference>
<reference evidence="1 2" key="1">
    <citation type="submission" date="2019-12" db="EMBL/GenBank/DDBJ databases">
        <title>Diversity of bacteriophages infecting Dickeya solani isolated in Czechia.</title>
        <authorList>
            <person name="Petrzik K."/>
            <person name="Vacek J."/>
            <person name="Souckova S."/>
            <person name="Kmoch M."/>
            <person name="Kopacka V."/>
            <person name="Sevcik R."/>
            <person name="Koloniuk I."/>
        </authorList>
    </citation>
    <scope>NUCLEOTIDE SEQUENCE [LARGE SCALE GENOMIC DNA]</scope>
</reference>
<evidence type="ECO:0000313" key="1">
    <source>
        <dbReference type="EMBL" id="QHB41762.1"/>
    </source>
</evidence>
<proteinExistence type="predicted"/>
<protein>
    <recommendedName>
        <fullName evidence="3">Homing endonuclease</fullName>
    </recommendedName>
</protein>
<organism evidence="1 2">
    <name type="scientific">Dickeya phage Ds9CZ</name>
    <dbReference type="NCBI Taxonomy" id="2686436"/>
    <lineage>
        <taxon>Viruses</taxon>
        <taxon>Duplodnaviria</taxon>
        <taxon>Heunggongvirae</taxon>
        <taxon>Uroviricota</taxon>
        <taxon>Caudoviricetes</taxon>
        <taxon>Pantevenvirales</taxon>
        <taxon>Ackermannviridae</taxon>
        <taxon>Aglimvirinae</taxon>
        <taxon>Limestonevirus</taxon>
        <taxon>Limestonevirus limestone</taxon>
    </lineage>
</organism>
<accession>A0A7L4YDU9</accession>
<sequence length="198" mass="23361">MACFGVLFYMGKLIYGVGFNDMDSTISKLRFGSKAYDAWRNMLQRCYDPKFHLRYTTYLNCSVCKEWFSFKNFYSWFVLNYIEGHQLDKDILVPGNKEYSPDKCVFIPHWLNSFTTNKVNRRGKYPIGVSAYRGGYVSHCNNPFNGNQEHLGCFVSAEEAYQSWLNKKLEHALRLKDEMDSIDQRLYPSIIRIIKEMR</sequence>
<dbReference type="EMBL" id="MN813049">
    <property type="protein sequence ID" value="QHB41762.1"/>
    <property type="molecule type" value="Genomic_DNA"/>
</dbReference>